<dbReference type="InterPro" id="IPR012902">
    <property type="entry name" value="N_methyl_site"/>
</dbReference>
<evidence type="ECO:0000313" key="3">
    <source>
        <dbReference type="EMBL" id="SHL37048.1"/>
    </source>
</evidence>
<keyword evidence="1" id="KW-0472">Membrane</keyword>
<keyword evidence="5" id="KW-1185">Reference proteome</keyword>
<keyword evidence="1" id="KW-1133">Transmembrane helix</keyword>
<dbReference type="EMBL" id="FRBG01000027">
    <property type="protein sequence ID" value="SHL37048.1"/>
    <property type="molecule type" value="Genomic_DNA"/>
</dbReference>
<evidence type="ECO:0000313" key="5">
    <source>
        <dbReference type="Proteomes" id="UP000323392"/>
    </source>
</evidence>
<dbReference type="Pfam" id="PF07963">
    <property type="entry name" value="N_methyl"/>
    <property type="match status" value="1"/>
</dbReference>
<dbReference type="EMBL" id="LSFY01000001">
    <property type="protein sequence ID" value="KXZ40795.1"/>
    <property type="molecule type" value="Genomic_DNA"/>
</dbReference>
<protein>
    <submittedName>
        <fullName evidence="2">Prepilin-type N-terminal cleavage/methylation domain-containing protein</fullName>
    </submittedName>
    <submittedName>
        <fullName evidence="3">Type IV pilus assembly protein PilA</fullName>
    </submittedName>
</protein>
<evidence type="ECO:0000313" key="2">
    <source>
        <dbReference type="EMBL" id="KXZ40795.1"/>
    </source>
</evidence>
<evidence type="ECO:0000313" key="4">
    <source>
        <dbReference type="Proteomes" id="UP000092605"/>
    </source>
</evidence>
<dbReference type="Proteomes" id="UP000323392">
    <property type="component" value="Unassembled WGS sequence"/>
</dbReference>
<dbReference type="SUPFAM" id="SSF54523">
    <property type="entry name" value="Pili subunits"/>
    <property type="match status" value="1"/>
</dbReference>
<dbReference type="AlphaFoldDB" id="A0A150FUE0"/>
<dbReference type="RefSeq" id="WP_066072238.1">
    <property type="nucleotide sequence ID" value="NZ_FRBG01000027.1"/>
</dbReference>
<sequence>MIKTVSKIVKNKKGFTLVELVIVLAILGVIALIAIPRFGTIQEESKRKADIASAAIIGRAAELALANGEQESDINLENLVTKGYLDSVSNPQYKEGTFEVEVENGKVVVKVDTSEVYPNQTGRYSQQSEQQN</sequence>
<evidence type="ECO:0000256" key="1">
    <source>
        <dbReference type="SAM" id="Phobius"/>
    </source>
</evidence>
<dbReference type="PATRIC" id="fig|1121328.3.peg.1884"/>
<name>A0A150FUE0_CLOPD</name>
<dbReference type="InterPro" id="IPR045584">
    <property type="entry name" value="Pilin-like"/>
</dbReference>
<reference evidence="2 4" key="1">
    <citation type="submission" date="2016-02" db="EMBL/GenBank/DDBJ databases">
        <title>Draft genome sequence for Clostridium paradoxum JW-YL-7.</title>
        <authorList>
            <person name="Utturkar S.M."/>
            <person name="Lancaster A."/>
            <person name="Poole F.L."/>
            <person name="Adams M.W."/>
            <person name="Brown S.D."/>
        </authorList>
    </citation>
    <scope>NUCLEOTIDE SEQUENCE [LARGE SCALE GENOMIC DNA]</scope>
    <source>
        <strain evidence="2 4">JW-YL-7</strain>
    </source>
</reference>
<dbReference type="Gene3D" id="3.30.700.10">
    <property type="entry name" value="Glycoprotein, Type 4 Pilin"/>
    <property type="match status" value="1"/>
</dbReference>
<organism evidence="2 4">
    <name type="scientific">Alkalithermobacter thermoalcaliphilus JW-YL-7 = DSM 7308</name>
    <dbReference type="NCBI Taxonomy" id="1121328"/>
    <lineage>
        <taxon>Bacteria</taxon>
        <taxon>Bacillati</taxon>
        <taxon>Bacillota</taxon>
        <taxon>Clostridia</taxon>
        <taxon>Peptostreptococcales</taxon>
        <taxon>Tepidibacteraceae</taxon>
        <taxon>Alkalithermobacter</taxon>
    </lineage>
</organism>
<gene>
    <name evidence="2" type="ORF">JWYL7_1872</name>
    <name evidence="3" type="ORF">SAMN05661008_01947</name>
</gene>
<comment type="caution">
    <text evidence="2">The sequence shown here is derived from an EMBL/GenBank/DDBJ whole genome shotgun (WGS) entry which is preliminary data.</text>
</comment>
<dbReference type="Proteomes" id="UP000092605">
    <property type="component" value="Unassembled WGS sequence"/>
</dbReference>
<accession>A0A150FUE0</accession>
<reference evidence="3 5" key="2">
    <citation type="submission" date="2016-11" db="EMBL/GenBank/DDBJ databases">
        <authorList>
            <person name="Varghese N."/>
            <person name="Submissions S."/>
        </authorList>
    </citation>
    <scope>NUCLEOTIDE SEQUENCE [LARGE SCALE GENOMIC DNA]</scope>
    <source>
        <strain evidence="3 5">DSM 7308</strain>
    </source>
</reference>
<dbReference type="STRING" id="1121328.JWYL7_1872"/>
<proteinExistence type="predicted"/>
<dbReference type="NCBIfam" id="TIGR02532">
    <property type="entry name" value="IV_pilin_GFxxxE"/>
    <property type="match status" value="1"/>
</dbReference>
<feature type="transmembrane region" description="Helical" evidence="1">
    <location>
        <begin position="20"/>
        <end position="38"/>
    </location>
</feature>
<keyword evidence="1" id="KW-0812">Transmembrane</keyword>
<dbReference type="PROSITE" id="PS00409">
    <property type="entry name" value="PROKAR_NTER_METHYL"/>
    <property type="match status" value="1"/>
</dbReference>